<dbReference type="EMBL" id="FXYH01000006">
    <property type="protein sequence ID" value="SMX40924.1"/>
    <property type="molecule type" value="Genomic_DNA"/>
</dbReference>
<dbReference type="OrthoDB" id="9801227at2"/>
<dbReference type="InterPro" id="IPR011051">
    <property type="entry name" value="RmlC_Cupin_sf"/>
</dbReference>
<evidence type="ECO:0000313" key="3">
    <source>
        <dbReference type="Proteomes" id="UP000220836"/>
    </source>
</evidence>
<evidence type="ECO:0000313" key="2">
    <source>
        <dbReference type="EMBL" id="SMX40924.1"/>
    </source>
</evidence>
<keyword evidence="3" id="KW-1185">Reference proteome</keyword>
<reference evidence="2 3" key="1">
    <citation type="submission" date="2017-05" db="EMBL/GenBank/DDBJ databases">
        <authorList>
            <person name="Song R."/>
            <person name="Chenine A.L."/>
            <person name="Ruprecht R.M."/>
        </authorList>
    </citation>
    <scope>NUCLEOTIDE SEQUENCE [LARGE SCALE GENOMIC DNA]</scope>
    <source>
        <strain evidence="2 3">CECT 8663</strain>
    </source>
</reference>
<organism evidence="2 3">
    <name type="scientific">Pelagimonas varians</name>
    <dbReference type="NCBI Taxonomy" id="696760"/>
    <lineage>
        <taxon>Bacteria</taxon>
        <taxon>Pseudomonadati</taxon>
        <taxon>Pseudomonadota</taxon>
        <taxon>Alphaproteobacteria</taxon>
        <taxon>Rhodobacterales</taxon>
        <taxon>Roseobacteraceae</taxon>
        <taxon>Pelagimonas</taxon>
    </lineage>
</organism>
<dbReference type="CDD" id="cd20303">
    <property type="entry name" value="cupin_ChrR_1"/>
    <property type="match status" value="1"/>
</dbReference>
<dbReference type="Proteomes" id="UP000220836">
    <property type="component" value="Unassembled WGS sequence"/>
</dbReference>
<dbReference type="RefSeq" id="WP_097804649.1">
    <property type="nucleotide sequence ID" value="NZ_FXYH01000006.1"/>
</dbReference>
<protein>
    <submittedName>
        <fullName evidence="2">ChrR Cupin-like domain protein</fullName>
    </submittedName>
</protein>
<proteinExistence type="predicted"/>
<dbReference type="InterPro" id="IPR014710">
    <property type="entry name" value="RmlC-like_jellyroll"/>
</dbReference>
<gene>
    <name evidence="2" type="ORF">PEV8663_02158</name>
</gene>
<dbReference type="Gene3D" id="2.60.120.10">
    <property type="entry name" value="Jelly Rolls"/>
    <property type="match status" value="1"/>
</dbReference>
<accession>A0A238KEL2</accession>
<feature type="domain" description="ChrR-like cupin" evidence="1">
    <location>
        <begin position="10"/>
        <end position="111"/>
    </location>
</feature>
<dbReference type="Pfam" id="PF12973">
    <property type="entry name" value="Cupin_7"/>
    <property type="match status" value="1"/>
</dbReference>
<sequence length="224" mass="24243">MNINADFDKRASAHAADTPWVASPMAGVDRRMLDRIGGEVARATTIVRFAPGSAFSPHVHTGGEEFLVLEGVFQDEHGDFPVGSYIRNPPQSSHTPASAPGCTIFVKLWQFDLADRTHVRTETTDGAYTQTAKGVETLPLFHDDHEDVVMERWAPGAQVTLDAPDGLEVLVLDGDFNEGGETFAPQSWLRLPQDACSTAQAGPDGAKVWIKRGHLKTTPSAPKV</sequence>
<evidence type="ECO:0000259" key="1">
    <source>
        <dbReference type="Pfam" id="PF12973"/>
    </source>
</evidence>
<dbReference type="SUPFAM" id="SSF51182">
    <property type="entry name" value="RmlC-like cupins"/>
    <property type="match status" value="2"/>
</dbReference>
<name>A0A238KEL2_9RHOB</name>
<dbReference type="AlphaFoldDB" id="A0A238KEL2"/>
<dbReference type="InterPro" id="IPR025979">
    <property type="entry name" value="ChrR-like_cupin_dom"/>
</dbReference>